<dbReference type="AlphaFoldDB" id="A0AAV3XTP1"/>
<protein>
    <recommendedName>
        <fullName evidence="4">DUF928 domain-containing protein</fullName>
    </recommendedName>
</protein>
<gene>
    <name evidence="2" type="ORF">MiSe_91580</name>
</gene>
<feature type="region of interest" description="Disordered" evidence="1">
    <location>
        <begin position="47"/>
        <end position="78"/>
    </location>
</feature>
<evidence type="ECO:0008006" key="4">
    <source>
        <dbReference type="Google" id="ProtNLM"/>
    </source>
</evidence>
<dbReference type="RefSeq" id="WP_226594110.1">
    <property type="nucleotide sequence ID" value="NZ_BLAY01000329.1"/>
</dbReference>
<dbReference type="Proteomes" id="UP001050975">
    <property type="component" value="Unassembled WGS sequence"/>
</dbReference>
<dbReference type="InterPro" id="IPR010328">
    <property type="entry name" value="DUF928"/>
</dbReference>
<accession>A0AAV3XTP1</accession>
<dbReference type="EMBL" id="BLAY01000329">
    <property type="protein sequence ID" value="GET44332.1"/>
    <property type="molecule type" value="Genomic_DNA"/>
</dbReference>
<dbReference type="Pfam" id="PF06051">
    <property type="entry name" value="DUF928"/>
    <property type="match status" value="1"/>
</dbReference>
<reference evidence="2" key="1">
    <citation type="submission" date="2019-10" db="EMBL/GenBank/DDBJ databases">
        <title>Draft genome sequece of Microseira wollei NIES-4236.</title>
        <authorList>
            <person name="Yamaguchi H."/>
            <person name="Suzuki S."/>
            <person name="Kawachi M."/>
        </authorList>
    </citation>
    <scope>NUCLEOTIDE SEQUENCE</scope>
    <source>
        <strain evidence="2">NIES-4236</strain>
    </source>
</reference>
<sequence length="273" mass="30915">MKLWLSPITSLFTITWAFVSFSGYQSRGWAQFHQPINNFFRQQSKLEKRNSPDYSGDGRPSSGNRTGGASRSPCPYTNPPLTALIPNILRGKTVAERPTLWFYVPYSSQQASAGEFVLKEKGDKEIFRIPFTLPRTPGLVSFSIPSTKAPLEIDKEYVWFFKVICQPQEASVSEPSLEPGILVQGWVQRVRPTPELESELKAKTEPEYTIYTNHLIWYDALDSLTKLRITQPTNTKLTDEWINLFKLKGIEGSDLDPQKLKQPILGSVVVQSS</sequence>
<evidence type="ECO:0000313" key="3">
    <source>
        <dbReference type="Proteomes" id="UP001050975"/>
    </source>
</evidence>
<organism evidence="2 3">
    <name type="scientific">Microseira wollei NIES-4236</name>
    <dbReference type="NCBI Taxonomy" id="2530354"/>
    <lineage>
        <taxon>Bacteria</taxon>
        <taxon>Bacillati</taxon>
        <taxon>Cyanobacteriota</taxon>
        <taxon>Cyanophyceae</taxon>
        <taxon>Oscillatoriophycideae</taxon>
        <taxon>Aerosakkonematales</taxon>
        <taxon>Aerosakkonemataceae</taxon>
        <taxon>Microseira</taxon>
    </lineage>
</organism>
<evidence type="ECO:0000256" key="1">
    <source>
        <dbReference type="SAM" id="MobiDB-lite"/>
    </source>
</evidence>
<keyword evidence="3" id="KW-1185">Reference proteome</keyword>
<comment type="caution">
    <text evidence="2">The sequence shown here is derived from an EMBL/GenBank/DDBJ whole genome shotgun (WGS) entry which is preliminary data.</text>
</comment>
<name>A0AAV3XTP1_9CYAN</name>
<evidence type="ECO:0000313" key="2">
    <source>
        <dbReference type="EMBL" id="GET44332.1"/>
    </source>
</evidence>
<proteinExistence type="predicted"/>